<feature type="domain" description="DUF2828" evidence="1">
    <location>
        <begin position="18"/>
        <end position="120"/>
    </location>
</feature>
<sequence>MSGNSFVDSIKSEPDTETLNGMKAYSSTLDANLDLFFQCIRSVDDQHLLRLINCAWGEDALSCLKVMFNARDCRKDSVGKGDRRPFHIFLDWLLIHSPKTVIYNLHVVVQLGYWKDIIVLADRSNFEPVIDFIVEQIKIDKSELDAADSEHRVAKVSLLGKYLPGENKSRDGLAQKIRRKLNYSNAEYRQLKSKLGACVMVVEQKMSENEWDDIEYSLVPSIAMNRYRKAFMRHSEVRFQEYLDSVKRGETKINAGQVFPHDLVKEYFGVSKLDETIERQWDELQRSCASLADTLVMSDVSGSMSSGFGNVVPMHVSVALGLLCSAAAPEPWKNLVLTFSSKPKFHRIPEGSLYARVQSLLGADWGMSTNLEAAFDLILKKAVDHRAAQSEMPKRLMIISDMQFNQATSGRDTSFKMAQKKYRQAGYDFPQVVYWNVNGTKSLNFPVSKDQSGALLLSGYSPNIMRSLVETGEVTNPMELLQSILSHPRYAQLRV</sequence>
<dbReference type="InterPro" id="IPR036465">
    <property type="entry name" value="vWFA_dom_sf"/>
</dbReference>
<accession>A0A7S1EUB9</accession>
<dbReference type="InterPro" id="IPR011205">
    <property type="entry name" value="UCP015417_vWA"/>
</dbReference>
<feature type="domain" description="DUF7788" evidence="2">
    <location>
        <begin position="295"/>
        <end position="477"/>
    </location>
</feature>
<dbReference type="EMBL" id="HBFP01012085">
    <property type="protein sequence ID" value="CAD8824358.1"/>
    <property type="molecule type" value="Transcribed_RNA"/>
</dbReference>
<organism evidence="3">
    <name type="scientific">Timspurckia oligopyrenoides</name>
    <dbReference type="NCBI Taxonomy" id="708627"/>
    <lineage>
        <taxon>Eukaryota</taxon>
        <taxon>Rhodophyta</taxon>
        <taxon>Bangiophyceae</taxon>
        <taxon>Porphyridiales</taxon>
        <taxon>Porphyridiaceae</taxon>
        <taxon>Timspurckia</taxon>
    </lineage>
</organism>
<dbReference type="AlphaFoldDB" id="A0A7S1EUB9"/>
<dbReference type="PANTHER" id="PTHR31373:SF27">
    <property type="entry name" value="TROVE DOMAIN-CONTAINING PROTEIN"/>
    <property type="match status" value="1"/>
</dbReference>
<dbReference type="Pfam" id="PF11443">
    <property type="entry name" value="DUF2828"/>
    <property type="match status" value="2"/>
</dbReference>
<reference evidence="3" key="1">
    <citation type="submission" date="2021-01" db="EMBL/GenBank/DDBJ databases">
        <authorList>
            <person name="Corre E."/>
            <person name="Pelletier E."/>
            <person name="Niang G."/>
            <person name="Scheremetjew M."/>
            <person name="Finn R."/>
            <person name="Kale V."/>
            <person name="Holt S."/>
            <person name="Cochrane G."/>
            <person name="Meng A."/>
            <person name="Brown T."/>
            <person name="Cohen L."/>
        </authorList>
    </citation>
    <scope>NUCLEOTIDE SEQUENCE</scope>
    <source>
        <strain evidence="3">CCMP3278</strain>
    </source>
</reference>
<dbReference type="Pfam" id="PF25043">
    <property type="entry name" value="DUF7788"/>
    <property type="match status" value="1"/>
</dbReference>
<gene>
    <name evidence="3" type="ORF">TOLI1172_LOCUS8757</name>
</gene>
<dbReference type="InterPro" id="IPR056690">
    <property type="entry name" value="DUF7788"/>
</dbReference>
<evidence type="ECO:0000259" key="1">
    <source>
        <dbReference type="Pfam" id="PF11443"/>
    </source>
</evidence>
<feature type="domain" description="DUF2828" evidence="1">
    <location>
        <begin position="187"/>
        <end position="287"/>
    </location>
</feature>
<dbReference type="InterPro" id="IPR058580">
    <property type="entry name" value="DUF2828"/>
</dbReference>
<evidence type="ECO:0008006" key="4">
    <source>
        <dbReference type="Google" id="ProtNLM"/>
    </source>
</evidence>
<evidence type="ECO:0000259" key="2">
    <source>
        <dbReference type="Pfam" id="PF25043"/>
    </source>
</evidence>
<evidence type="ECO:0000313" key="3">
    <source>
        <dbReference type="EMBL" id="CAD8824358.1"/>
    </source>
</evidence>
<proteinExistence type="predicted"/>
<dbReference type="PIRSF" id="PIRSF015417">
    <property type="entry name" value="T31B5_30_vWA"/>
    <property type="match status" value="1"/>
</dbReference>
<dbReference type="SUPFAM" id="SSF53300">
    <property type="entry name" value="vWA-like"/>
    <property type="match status" value="1"/>
</dbReference>
<name>A0A7S1EUB9_9RHOD</name>
<dbReference type="PANTHER" id="PTHR31373">
    <property type="entry name" value="OS06G0652100 PROTEIN"/>
    <property type="match status" value="1"/>
</dbReference>
<dbReference type="Gene3D" id="3.40.50.410">
    <property type="entry name" value="von Willebrand factor, type A domain"/>
    <property type="match status" value="1"/>
</dbReference>
<protein>
    <recommendedName>
        <fullName evidence="4">TROVE domain-containing protein</fullName>
    </recommendedName>
</protein>